<dbReference type="Proteomes" id="UP000489600">
    <property type="component" value="Unassembled WGS sequence"/>
</dbReference>
<dbReference type="PANTHER" id="PTHR33710:SF86">
    <property type="entry name" value="VIRAL MOVEMENT PROTEIN"/>
    <property type="match status" value="1"/>
</dbReference>
<dbReference type="Pfam" id="PF03372">
    <property type="entry name" value="Exo_endo_phos"/>
    <property type="match status" value="1"/>
</dbReference>
<dbReference type="InterPro" id="IPR036691">
    <property type="entry name" value="Endo/exonu/phosph_ase_sf"/>
</dbReference>
<accession>A0A565BMS8</accession>
<comment type="caution">
    <text evidence="2">The sequence shown here is derived from an EMBL/GenBank/DDBJ whole genome shotgun (WGS) entry which is preliminary data.</text>
</comment>
<evidence type="ECO:0000259" key="1">
    <source>
        <dbReference type="Pfam" id="PF03372"/>
    </source>
</evidence>
<gene>
    <name evidence="2" type="ORF">ANE_LOCUS13059</name>
</gene>
<dbReference type="EMBL" id="CABITT030000004">
    <property type="protein sequence ID" value="VVB02615.1"/>
    <property type="molecule type" value="Genomic_DNA"/>
</dbReference>
<keyword evidence="3" id="KW-1185">Reference proteome</keyword>
<dbReference type="GO" id="GO:0003824">
    <property type="term" value="F:catalytic activity"/>
    <property type="evidence" value="ECO:0007669"/>
    <property type="project" value="InterPro"/>
</dbReference>
<evidence type="ECO:0000313" key="2">
    <source>
        <dbReference type="EMBL" id="VVB02615.1"/>
    </source>
</evidence>
<name>A0A565BMS8_9BRAS</name>
<reference evidence="2" key="1">
    <citation type="submission" date="2019-07" db="EMBL/GenBank/DDBJ databases">
        <authorList>
            <person name="Dittberner H."/>
        </authorList>
    </citation>
    <scope>NUCLEOTIDE SEQUENCE [LARGE SCALE GENOMIC DNA]</scope>
</reference>
<dbReference type="Gene3D" id="3.60.10.10">
    <property type="entry name" value="Endonuclease/exonuclease/phosphatase"/>
    <property type="match status" value="1"/>
</dbReference>
<dbReference type="InterPro" id="IPR005135">
    <property type="entry name" value="Endo/exonuclease/phosphatase"/>
</dbReference>
<dbReference type="PANTHER" id="PTHR33710">
    <property type="entry name" value="BNAC02G09200D PROTEIN"/>
    <property type="match status" value="1"/>
</dbReference>
<feature type="domain" description="Endonuclease/exonuclease/phosphatase" evidence="1">
    <location>
        <begin position="8"/>
        <end position="105"/>
    </location>
</feature>
<sequence length="236" mass="27230">MNATTPVASHPWAVIGDFNQILRTSQHSDNDIRDVDTSGINDFNLALQDAELFEAQAKGLSFTWWNNQDDDPISKKIDHALINQFWSASFPESYAEYMEPLQSDHAACLVKVPSLQRSLCKPFKFFHHVVDHPEYAESVSQAWKPQDIQGTSQFKLARSLKLLKPVLRRLNKRHYSGISVRVKTQEAKIARLQRLILSNPGPHLAREEHQAREVWQTLLTAEEKFYCQKSRVRWAH</sequence>
<protein>
    <recommendedName>
        <fullName evidence="1">Endonuclease/exonuclease/phosphatase domain-containing protein</fullName>
    </recommendedName>
</protein>
<organism evidence="2 3">
    <name type="scientific">Arabis nemorensis</name>
    <dbReference type="NCBI Taxonomy" id="586526"/>
    <lineage>
        <taxon>Eukaryota</taxon>
        <taxon>Viridiplantae</taxon>
        <taxon>Streptophyta</taxon>
        <taxon>Embryophyta</taxon>
        <taxon>Tracheophyta</taxon>
        <taxon>Spermatophyta</taxon>
        <taxon>Magnoliopsida</taxon>
        <taxon>eudicotyledons</taxon>
        <taxon>Gunneridae</taxon>
        <taxon>Pentapetalae</taxon>
        <taxon>rosids</taxon>
        <taxon>malvids</taxon>
        <taxon>Brassicales</taxon>
        <taxon>Brassicaceae</taxon>
        <taxon>Arabideae</taxon>
        <taxon>Arabis</taxon>
    </lineage>
</organism>
<proteinExistence type="predicted"/>
<dbReference type="OrthoDB" id="1110792at2759"/>
<dbReference type="AlphaFoldDB" id="A0A565BMS8"/>
<dbReference type="SUPFAM" id="SSF56219">
    <property type="entry name" value="DNase I-like"/>
    <property type="match status" value="1"/>
</dbReference>
<evidence type="ECO:0000313" key="3">
    <source>
        <dbReference type="Proteomes" id="UP000489600"/>
    </source>
</evidence>